<organism evidence="2 3">
    <name type="scientific">Glossina austeni</name>
    <name type="common">Savannah tsetse fly</name>
    <dbReference type="NCBI Taxonomy" id="7395"/>
    <lineage>
        <taxon>Eukaryota</taxon>
        <taxon>Metazoa</taxon>
        <taxon>Ecdysozoa</taxon>
        <taxon>Arthropoda</taxon>
        <taxon>Hexapoda</taxon>
        <taxon>Insecta</taxon>
        <taxon>Pterygota</taxon>
        <taxon>Neoptera</taxon>
        <taxon>Endopterygota</taxon>
        <taxon>Diptera</taxon>
        <taxon>Brachycera</taxon>
        <taxon>Muscomorpha</taxon>
        <taxon>Hippoboscoidea</taxon>
        <taxon>Glossinidae</taxon>
        <taxon>Glossina</taxon>
    </lineage>
</organism>
<protein>
    <submittedName>
        <fullName evidence="2">Uncharacterized protein</fullName>
    </submittedName>
</protein>
<feature type="region of interest" description="Disordered" evidence="1">
    <location>
        <begin position="78"/>
        <end position="126"/>
    </location>
</feature>
<name>A0A1A9V6I9_GLOAU</name>
<dbReference type="Proteomes" id="UP000078200">
    <property type="component" value="Unassembled WGS sequence"/>
</dbReference>
<proteinExistence type="predicted"/>
<keyword evidence="3" id="KW-1185">Reference proteome</keyword>
<dbReference type="VEuPathDB" id="VectorBase:GAUT027532"/>
<feature type="compositionally biased region" description="Low complexity" evidence="1">
    <location>
        <begin position="82"/>
        <end position="98"/>
    </location>
</feature>
<sequence>MSKLEILNVLQSLGMCPEGDKLNKTYWEICFAYLKNPKTPIEINEELLIYFGYDGRYSVGTKSILGILNNYEPALKEEQQSTTTAATTNTATTTTIITRDNGDPQSHTEKNEEDEEESEETNIQSRGTLTVTADEVMFIFSSLSTRMNKYFKILNRYYTRALELIAKYGYADNQYPIMSINCSDSHDLARENQTNDLRIKYKNFIDYYKKTLVLNNNQATTAKETPTTHRTSILPYRKFFNEYDKQSTVYGSNQLVLRLSCVSENAWALIRRKNCSLTTAEKHLKKRFGEQVVMVHQYIGIQTAINYGEILQITHPSLFIWHPRENILECKQNNKITNKDLYEYLDNIIKKFI</sequence>
<dbReference type="EnsemblMetazoa" id="GAUT027532-RA">
    <property type="protein sequence ID" value="GAUT027532-PA"/>
    <property type="gene ID" value="GAUT027532"/>
</dbReference>
<accession>A0A1A9V6I9</accession>
<feature type="compositionally biased region" description="Basic and acidic residues" evidence="1">
    <location>
        <begin position="100"/>
        <end position="110"/>
    </location>
</feature>
<evidence type="ECO:0000256" key="1">
    <source>
        <dbReference type="SAM" id="MobiDB-lite"/>
    </source>
</evidence>
<reference evidence="2" key="1">
    <citation type="submission" date="2020-05" db="UniProtKB">
        <authorList>
            <consortium name="EnsemblMetazoa"/>
        </authorList>
    </citation>
    <scope>IDENTIFICATION</scope>
    <source>
        <strain evidence="2">TTRI</strain>
    </source>
</reference>
<feature type="compositionally biased region" description="Acidic residues" evidence="1">
    <location>
        <begin position="111"/>
        <end position="120"/>
    </location>
</feature>
<evidence type="ECO:0000313" key="2">
    <source>
        <dbReference type="EnsemblMetazoa" id="GAUT027532-PA"/>
    </source>
</evidence>
<evidence type="ECO:0000313" key="3">
    <source>
        <dbReference type="Proteomes" id="UP000078200"/>
    </source>
</evidence>
<dbReference type="AlphaFoldDB" id="A0A1A9V6I9"/>